<protein>
    <recommendedName>
        <fullName evidence="3">VOC domain-containing protein</fullName>
    </recommendedName>
</protein>
<dbReference type="Proteomes" id="UP000266313">
    <property type="component" value="Chromosome"/>
</dbReference>
<reference evidence="1 2" key="1">
    <citation type="submission" date="2016-12" db="EMBL/GenBank/DDBJ databases">
        <title>Genome sequencing of Methylocaldum marinum.</title>
        <authorList>
            <person name="Takeuchi M."/>
            <person name="Kamagata Y."/>
            <person name="Hiraoka S."/>
            <person name="Oshima K."/>
            <person name="Hattori M."/>
            <person name="Iwasaki W."/>
        </authorList>
    </citation>
    <scope>NUCLEOTIDE SEQUENCE [LARGE SCALE GENOMIC DNA]</scope>
    <source>
        <strain evidence="1 2">S8</strain>
    </source>
</reference>
<keyword evidence="2" id="KW-1185">Reference proteome</keyword>
<accession>A0A250KP90</accession>
<proteinExistence type="predicted"/>
<gene>
    <name evidence="1" type="ORF">sS8_0826</name>
</gene>
<evidence type="ECO:0000313" key="2">
    <source>
        <dbReference type="Proteomes" id="UP000266313"/>
    </source>
</evidence>
<dbReference type="AlphaFoldDB" id="A0A250KP90"/>
<sequence>MIHHISIAARHPEHVAAVLAELLGGLSFPFPVFTGSYIAIADDPHRTAIEVYPLGTELKPGLEREPVASVDNEASSAFTATHAAISVELTEQQIKNIAARESWRAVTCNRGDLFDVVEVWVENRVLIELLTPEMANAYLKSISSRQWADFLEQNADMD</sequence>
<name>A0A250KP90_9GAMM</name>
<dbReference type="OrthoDB" id="512901at2"/>
<dbReference type="KEGG" id="mmai:sS8_0826"/>
<evidence type="ECO:0000313" key="1">
    <source>
        <dbReference type="EMBL" id="BBA32791.1"/>
    </source>
</evidence>
<dbReference type="RefSeq" id="WP_119628520.1">
    <property type="nucleotide sequence ID" value="NZ_AP017928.1"/>
</dbReference>
<dbReference type="EMBL" id="AP017928">
    <property type="protein sequence ID" value="BBA32791.1"/>
    <property type="molecule type" value="Genomic_DNA"/>
</dbReference>
<evidence type="ECO:0008006" key="3">
    <source>
        <dbReference type="Google" id="ProtNLM"/>
    </source>
</evidence>
<organism evidence="1 2">
    <name type="scientific">Methylocaldum marinum</name>
    <dbReference type="NCBI Taxonomy" id="1432792"/>
    <lineage>
        <taxon>Bacteria</taxon>
        <taxon>Pseudomonadati</taxon>
        <taxon>Pseudomonadota</taxon>
        <taxon>Gammaproteobacteria</taxon>
        <taxon>Methylococcales</taxon>
        <taxon>Methylococcaceae</taxon>
        <taxon>Methylocaldum</taxon>
    </lineage>
</organism>